<dbReference type="PANTHER" id="PTHR10264:SF19">
    <property type="entry name" value="AT06885P-RELATED"/>
    <property type="match status" value="1"/>
</dbReference>
<evidence type="ECO:0000256" key="2">
    <source>
        <dbReference type="SAM" id="Phobius"/>
    </source>
</evidence>
<protein>
    <submittedName>
        <fullName evidence="4">SPFH domain / Band 7 family protein</fullName>
    </submittedName>
</protein>
<dbReference type="EMBL" id="LGGX01000040">
    <property type="protein sequence ID" value="KUK85825.1"/>
    <property type="molecule type" value="Genomic_DNA"/>
</dbReference>
<feature type="domain" description="Band 7" evidence="3">
    <location>
        <begin position="23"/>
        <end position="180"/>
    </location>
</feature>
<gene>
    <name evidence="4" type="ORF">XE03_1875</name>
</gene>
<dbReference type="SMART" id="SM00244">
    <property type="entry name" value="PHB"/>
    <property type="match status" value="1"/>
</dbReference>
<organism evidence="4 5">
    <name type="scientific">candidate division TA06 bacterium 34_109</name>
    <dbReference type="NCBI Taxonomy" id="1635277"/>
    <lineage>
        <taxon>Bacteria</taxon>
        <taxon>Bacteria division TA06</taxon>
    </lineage>
</organism>
<evidence type="ECO:0000313" key="4">
    <source>
        <dbReference type="EMBL" id="KUK85825.1"/>
    </source>
</evidence>
<keyword evidence="2" id="KW-1133">Transmembrane helix</keyword>
<dbReference type="Gene3D" id="6.10.250.2090">
    <property type="match status" value="1"/>
</dbReference>
<sequence length="268" mass="30229">MNLISSASLYIGILIIVIIILSQAIKIIREYERAVVFRLGRVVGAKGPGIILIIPIADRVVKVSLRTINLDVPAQEVITRDTVPIKVNAVIYFRVIDPVKAVISVENYISATSQIAQTTLRSVLGERDLDTFLSQREKINQTLQQIVDEQTDPWGIKVTTVETKDVELPENMRRAMAKQAEAERERRAKVIHAEGEFQAAEKLVQAAEKMSTQPLSLHLRYLQTLGIIAADKNTTTIFPFPMEFVKPFLDFYEKQKGYSTKPEEKPKK</sequence>
<dbReference type="GO" id="GO:0005886">
    <property type="term" value="C:plasma membrane"/>
    <property type="evidence" value="ECO:0007669"/>
    <property type="project" value="InterPro"/>
</dbReference>
<evidence type="ECO:0000259" key="3">
    <source>
        <dbReference type="SMART" id="SM00244"/>
    </source>
</evidence>
<reference evidence="5" key="1">
    <citation type="journal article" date="2015" name="MBio">
        <title>Genome-Resolved Metagenomic Analysis Reveals Roles for Candidate Phyla and Other Microbial Community Members in Biogeochemical Transformations in Oil Reservoirs.</title>
        <authorList>
            <person name="Hu P."/>
            <person name="Tom L."/>
            <person name="Singh A."/>
            <person name="Thomas B.C."/>
            <person name="Baker B.J."/>
            <person name="Piceno Y.M."/>
            <person name="Andersen G.L."/>
            <person name="Banfield J.F."/>
        </authorList>
    </citation>
    <scope>NUCLEOTIDE SEQUENCE [LARGE SCALE GENOMIC DNA]</scope>
</reference>
<dbReference type="PATRIC" id="fig|1635277.3.peg.477"/>
<evidence type="ECO:0000256" key="1">
    <source>
        <dbReference type="ARBA" id="ARBA00008164"/>
    </source>
</evidence>
<dbReference type="FunFam" id="3.30.479.30:FF:000004">
    <property type="entry name" value="Putative membrane protease family, stomatin"/>
    <property type="match status" value="1"/>
</dbReference>
<keyword evidence="2" id="KW-0812">Transmembrane</keyword>
<dbReference type="Proteomes" id="UP000053467">
    <property type="component" value="Unassembled WGS sequence"/>
</dbReference>
<dbReference type="PANTHER" id="PTHR10264">
    <property type="entry name" value="BAND 7 PROTEIN-RELATED"/>
    <property type="match status" value="1"/>
</dbReference>
<dbReference type="SUPFAM" id="SSF117892">
    <property type="entry name" value="Band 7/SPFH domain"/>
    <property type="match status" value="1"/>
</dbReference>
<dbReference type="InterPro" id="IPR043202">
    <property type="entry name" value="Band-7_stomatin-like"/>
</dbReference>
<dbReference type="InterPro" id="IPR001972">
    <property type="entry name" value="Stomatin_HflK_fam"/>
</dbReference>
<dbReference type="Pfam" id="PF01145">
    <property type="entry name" value="Band_7"/>
    <property type="match status" value="1"/>
</dbReference>
<dbReference type="InterPro" id="IPR001107">
    <property type="entry name" value="Band_7"/>
</dbReference>
<evidence type="ECO:0000313" key="5">
    <source>
        <dbReference type="Proteomes" id="UP000053467"/>
    </source>
</evidence>
<keyword evidence="2" id="KW-0472">Membrane</keyword>
<dbReference type="AlphaFoldDB" id="A0A124FZY6"/>
<accession>A0A124FZY6</accession>
<dbReference type="InterPro" id="IPR036013">
    <property type="entry name" value="Band_7/SPFH_dom_sf"/>
</dbReference>
<comment type="similarity">
    <text evidence="1">Belongs to the band 7/mec-2 family.</text>
</comment>
<dbReference type="GO" id="GO:0098552">
    <property type="term" value="C:side of membrane"/>
    <property type="evidence" value="ECO:0007669"/>
    <property type="project" value="UniProtKB-ARBA"/>
</dbReference>
<comment type="caution">
    <text evidence="4">The sequence shown here is derived from an EMBL/GenBank/DDBJ whole genome shotgun (WGS) entry which is preliminary data.</text>
</comment>
<dbReference type="PRINTS" id="PR00721">
    <property type="entry name" value="STOMATIN"/>
</dbReference>
<name>A0A124FZY6_UNCT6</name>
<feature type="transmembrane region" description="Helical" evidence="2">
    <location>
        <begin position="6"/>
        <end position="28"/>
    </location>
</feature>
<dbReference type="CDD" id="cd08826">
    <property type="entry name" value="SPFH_eoslipins_u1"/>
    <property type="match status" value="1"/>
</dbReference>
<proteinExistence type="inferred from homology"/>
<dbReference type="Gene3D" id="3.30.479.30">
    <property type="entry name" value="Band 7 domain"/>
    <property type="match status" value="1"/>
</dbReference>